<keyword evidence="4" id="KW-1185">Reference proteome</keyword>
<dbReference type="HOGENOM" id="CLU_2824790_0_0_0"/>
<keyword evidence="2" id="KW-0732">Signal</keyword>
<dbReference type="EMBL" id="CP007139">
    <property type="protein sequence ID" value="AIE87996.1"/>
    <property type="molecule type" value="Genomic_DNA"/>
</dbReference>
<evidence type="ECO:0008006" key="5">
    <source>
        <dbReference type="Google" id="ProtNLM"/>
    </source>
</evidence>
<feature type="region of interest" description="Disordered" evidence="1">
    <location>
        <begin position="42"/>
        <end position="66"/>
    </location>
</feature>
<dbReference type="AlphaFoldDB" id="A0A068NX31"/>
<proteinExistence type="predicted"/>
<name>A0A068NX31_FIMGI</name>
<protein>
    <recommendedName>
        <fullName evidence="5">Lipoprotein</fullName>
    </recommendedName>
</protein>
<dbReference type="STRING" id="661478.OP10G_4628"/>
<evidence type="ECO:0000313" key="3">
    <source>
        <dbReference type="EMBL" id="AIE87996.1"/>
    </source>
</evidence>
<evidence type="ECO:0000313" key="4">
    <source>
        <dbReference type="Proteomes" id="UP000027982"/>
    </source>
</evidence>
<dbReference type="RefSeq" id="WP_025228133.1">
    <property type="nucleotide sequence ID" value="NZ_CP007139.1"/>
</dbReference>
<dbReference type="Proteomes" id="UP000027982">
    <property type="component" value="Chromosome"/>
</dbReference>
<accession>A0A068NX31</accession>
<organism evidence="3 4">
    <name type="scientific">Fimbriimonas ginsengisoli Gsoil 348</name>
    <dbReference type="NCBI Taxonomy" id="661478"/>
    <lineage>
        <taxon>Bacteria</taxon>
        <taxon>Bacillati</taxon>
        <taxon>Armatimonadota</taxon>
        <taxon>Fimbriimonadia</taxon>
        <taxon>Fimbriimonadales</taxon>
        <taxon>Fimbriimonadaceae</taxon>
        <taxon>Fimbriimonas</taxon>
    </lineage>
</organism>
<evidence type="ECO:0000256" key="2">
    <source>
        <dbReference type="SAM" id="SignalP"/>
    </source>
</evidence>
<evidence type="ECO:0000256" key="1">
    <source>
        <dbReference type="SAM" id="MobiDB-lite"/>
    </source>
</evidence>
<reference evidence="3 4" key="1">
    <citation type="journal article" date="2014" name="PLoS ONE">
        <title>The first complete genome sequence of the class fimbriimonadia in the phylum armatimonadetes.</title>
        <authorList>
            <person name="Hu Z.Y."/>
            <person name="Wang Y.Z."/>
            <person name="Im W.T."/>
            <person name="Wang S.Y."/>
            <person name="Zhao G.P."/>
            <person name="Zheng H.J."/>
            <person name="Quan Z.X."/>
        </authorList>
    </citation>
    <scope>NUCLEOTIDE SEQUENCE [LARGE SCALE GENOMIC DNA]</scope>
    <source>
        <strain evidence="3">Gsoil 348</strain>
    </source>
</reference>
<feature type="chain" id="PRO_5001654322" description="Lipoprotein" evidence="2">
    <location>
        <begin position="26"/>
        <end position="66"/>
    </location>
</feature>
<gene>
    <name evidence="3" type="ORF">OP10G_4628</name>
</gene>
<feature type="compositionally biased region" description="Basic and acidic residues" evidence="1">
    <location>
        <begin position="42"/>
        <end position="54"/>
    </location>
</feature>
<dbReference type="PROSITE" id="PS51257">
    <property type="entry name" value="PROKAR_LIPOPROTEIN"/>
    <property type="match status" value="1"/>
</dbReference>
<feature type="signal peptide" evidence="2">
    <location>
        <begin position="1"/>
        <end position="25"/>
    </location>
</feature>
<sequence length="66" mass="7096">MRRLGILLVAGLMVVGCSASGPSDADQQKLAKDFSPENVAKEYEKQGKMKEAAEVRASMKQGQQGQ</sequence>
<dbReference type="KEGG" id="fgi:OP10G_4628"/>